<dbReference type="SUPFAM" id="SSF48452">
    <property type="entry name" value="TPR-like"/>
    <property type="match status" value="5"/>
</dbReference>
<feature type="domain" description="Tetratricopeptide repeat protein 21A/21B N-terminal ARM repeat" evidence="6">
    <location>
        <begin position="11"/>
        <end position="231"/>
    </location>
</feature>
<feature type="domain" description="Tetratricopeptide repeat protein 21A/21B fourth ARM" evidence="9">
    <location>
        <begin position="773"/>
        <end position="928"/>
    </location>
</feature>
<evidence type="ECO:0000259" key="6">
    <source>
        <dbReference type="Pfam" id="PF25062"/>
    </source>
</evidence>
<dbReference type="InterPro" id="IPR040364">
    <property type="entry name" value="TTC21A/TTC21B"/>
</dbReference>
<dbReference type="InterPro" id="IPR011990">
    <property type="entry name" value="TPR-like_helical_dom_sf"/>
</dbReference>
<dbReference type="Pfam" id="PF25068">
    <property type="entry name" value="ARM_TT21_4th"/>
    <property type="match status" value="1"/>
</dbReference>
<dbReference type="Pfam" id="PF25064">
    <property type="entry name" value="ARM_TT21_5th"/>
    <property type="match status" value="1"/>
</dbReference>
<dbReference type="Pfam" id="PF13181">
    <property type="entry name" value="TPR_8"/>
    <property type="match status" value="1"/>
</dbReference>
<evidence type="ECO:0000256" key="3">
    <source>
        <dbReference type="ARBA" id="ARBA00022803"/>
    </source>
</evidence>
<dbReference type="InterPro" id="IPR056836">
    <property type="entry name" value="ARM_TT21_4th"/>
</dbReference>
<dbReference type="InParanoid" id="A0A7R8UBS3"/>
<dbReference type="PROSITE" id="PS50005">
    <property type="entry name" value="TPR"/>
    <property type="match status" value="1"/>
</dbReference>
<dbReference type="Gene3D" id="1.25.40.10">
    <property type="entry name" value="Tetratricopeptide repeat domain"/>
    <property type="match status" value="6"/>
</dbReference>
<evidence type="ECO:0000259" key="5">
    <source>
        <dbReference type="Pfam" id="PF25060"/>
    </source>
</evidence>
<dbReference type="PANTHER" id="PTHR14699:SF0">
    <property type="entry name" value="TETRATRICOPEPTIDE REPEAT PROTEIN 21 HOMOLOG"/>
    <property type="match status" value="1"/>
</dbReference>
<evidence type="ECO:0000259" key="9">
    <source>
        <dbReference type="Pfam" id="PF25068"/>
    </source>
</evidence>
<evidence type="ECO:0000313" key="10">
    <source>
        <dbReference type="EMBL" id="CAD7077855.1"/>
    </source>
</evidence>
<evidence type="ECO:0008006" key="12">
    <source>
        <dbReference type="Google" id="ProtNLM"/>
    </source>
</evidence>
<dbReference type="PROSITE" id="PS50293">
    <property type="entry name" value="TPR_REGION"/>
    <property type="match status" value="1"/>
</dbReference>
<keyword evidence="3 4" id="KW-0802">TPR repeat</keyword>
<sequence>MLDEQDYMSLILYYGRAKFYHSMQKTALDGLSKHPGNGSFRLFNGIALALGNRVQEGIRELNPLKNEGDFAMAAILSLIYAHKRCNVIDKESVISLDVRLKEERKQLTANSAYYSAVFLFLSGKVEKAREYSDKALRLNNDFVNAQVLKGWTELYLNPRASKSLLEVFEKALVNGKNIDASLGQVRYYQINNDFENAISVLNKLSVRYPELNIPLIEKMETQLASWNWDHAFETALRIINLDPTNISALRVKCMLLLCREGNHLLAVQTIQQLFAAIEKHEINNLKLTLQTAQLFSRTCGRNMDVLSLTFKYVEKISQLSPGNPEFITEVGYHCIMMGHYKEASKYFRSATKIDDSSIYALCGLTLCQIAENGITEQARQQIEFLNEIQGLNKIPLLIFMTSKIAENGDKAIAYLIEACEIHFKNLQTLSFGHEYLVRFDPDFLLQVANELLQYSPVQSTVKIGATITKDTLHISLKHSLNILEAVVKACPGLVRGIYMLAKIQFLCGEVSVASNTLNKILNDIDATDTDAHLLLAQIYIQQKQFLKASQSLEVCLSHNFSVRENPMYHLLHGLVQKNNQQLEEAQKSFINALNLIGFKNIGSTTASQPSSMSPSKQKLAGNKSLLPLTDKVTLFLELIDTYMAMGQTVDCERVMQTALEEFSHSTEHGRLVITNAEIALQHGNVNRALDLLKSILPGQPYYLQAKTRLANVHLQYRKDRLAFAQCFKELVENCPETESYLMLGDAYMSIQEPDLAIEAYKHALRLNPRDSLLATKLGRAYVKTHQYAKAINYYCEAVMNPDHVGFKLDLAELYLKLKQYQNAEQTLIDEVDIKKIDDTDISMLQVRTKQFLLLARIREKAGNLNSSLSTLKEARDNQYRVQKRISIDQSAGLGEQYKILSKICVLMAEQCVSLRENEMAVQHYKEALKYSPDDILILAALARLLMQLNHMDQCRDRCTQILQIDANNEVASVMMADLSFRKMDFDNAAYHFSQLLLGQPTYWTALARLIEVMRRSGTLQDAVAFLQRAEQNAVNATTNAGFNYCKGLFEWYNGNPNAALRFFNNARRDSEWGQQAIFNMINICINPDGDLPTEGGAIDNVEDIDFKDSRLIALRTAERLLKELKPRPGGMDNEAVNHRLLKNFLQLSSRQKYSIEAALNDFTDIASQEEYKDLVGPILGMASAHVLLKQTQRARNHLKRIAKNPWNFEEAEYLERCWLLLADIYTQSSKYDMAQDLLHRVLTHNKSCAKAYEFLGYISEKEQAYRSAAANYDNAWRLCGKSKPQIGYKLAYNHMKTKRYADAIDVCQQVLKIHPDYPSIKKDILDKCRNNLRG</sequence>
<protein>
    <recommendedName>
        <fullName evidence="12">Tetratricopeptide repeat protein 21B</fullName>
    </recommendedName>
</protein>
<evidence type="ECO:0000256" key="2">
    <source>
        <dbReference type="ARBA" id="ARBA00022737"/>
    </source>
</evidence>
<evidence type="ECO:0000256" key="4">
    <source>
        <dbReference type="PROSITE-ProRule" id="PRU00339"/>
    </source>
</evidence>
<dbReference type="OrthoDB" id="10259630at2759"/>
<feature type="repeat" description="TPR" evidence="4">
    <location>
        <begin position="737"/>
        <end position="770"/>
    </location>
</feature>
<dbReference type="InterPro" id="IPR019734">
    <property type="entry name" value="TPR_rpt"/>
</dbReference>
<dbReference type="EMBL" id="LR899009">
    <property type="protein sequence ID" value="CAD7077855.1"/>
    <property type="molecule type" value="Genomic_DNA"/>
</dbReference>
<keyword evidence="2" id="KW-0677">Repeat</keyword>
<accession>A0A7R8UBS3</accession>
<evidence type="ECO:0000313" key="11">
    <source>
        <dbReference type="Proteomes" id="UP000594454"/>
    </source>
</evidence>
<dbReference type="Pfam" id="PF25062">
    <property type="entry name" value="ARM_TT21_N"/>
    <property type="match status" value="1"/>
</dbReference>
<dbReference type="FunFam" id="1.25.40.10:FF:000197">
    <property type="entry name" value="Tetratricopeptide repeat domain 21B"/>
    <property type="match status" value="1"/>
</dbReference>
<name>A0A7R8UBS3_HERIL</name>
<keyword evidence="11" id="KW-1185">Reference proteome</keyword>
<feature type="domain" description="Tetratricopeptide repeat protein 21A/21B fifth ARM repeats" evidence="8">
    <location>
        <begin position="969"/>
        <end position="1085"/>
    </location>
</feature>
<dbReference type="PANTHER" id="PTHR14699">
    <property type="entry name" value="STI2 PROTEIN-RELATED"/>
    <property type="match status" value="1"/>
</dbReference>
<comment type="similarity">
    <text evidence="1">Belongs to the TTC21 family.</text>
</comment>
<dbReference type="InterPro" id="IPR056835">
    <property type="entry name" value="ARM_TT21_5th"/>
</dbReference>
<dbReference type="Pfam" id="PF25063">
    <property type="entry name" value="ARM_TT21_C"/>
    <property type="match status" value="1"/>
</dbReference>
<evidence type="ECO:0000259" key="7">
    <source>
        <dbReference type="Pfam" id="PF25063"/>
    </source>
</evidence>
<feature type="domain" description="Tetratricopeptide repeat protein 21A/21B second ARM" evidence="5">
    <location>
        <begin position="268"/>
        <end position="543"/>
    </location>
</feature>
<gene>
    <name evidence="10" type="ORF">HERILL_LOCUS1162</name>
</gene>
<dbReference type="Pfam" id="PF25058">
    <property type="entry name" value="ARM_TT21"/>
    <property type="match status" value="1"/>
</dbReference>
<dbReference type="GO" id="GO:0005929">
    <property type="term" value="C:cilium"/>
    <property type="evidence" value="ECO:0007669"/>
    <property type="project" value="GOC"/>
</dbReference>
<evidence type="ECO:0000256" key="1">
    <source>
        <dbReference type="ARBA" id="ARBA00010935"/>
    </source>
</evidence>
<reference evidence="10 11" key="1">
    <citation type="submission" date="2020-11" db="EMBL/GenBank/DDBJ databases">
        <authorList>
            <person name="Wallbank WR R."/>
            <person name="Pardo Diaz C."/>
            <person name="Kozak K."/>
            <person name="Martin S."/>
            <person name="Jiggins C."/>
            <person name="Moest M."/>
            <person name="Warren A I."/>
            <person name="Generalovic N T."/>
            <person name="Byers J.R.P. K."/>
            <person name="Montejo-Kovacevich G."/>
            <person name="Yen C E."/>
        </authorList>
    </citation>
    <scope>NUCLEOTIDE SEQUENCE [LARGE SCALE GENOMIC DNA]</scope>
</reference>
<dbReference type="FunFam" id="1.25.40.10:FF:000219">
    <property type="entry name" value="Tetratricopeptide repeat domain 21B"/>
    <property type="match status" value="1"/>
</dbReference>
<dbReference type="SMART" id="SM00028">
    <property type="entry name" value="TPR"/>
    <property type="match status" value="10"/>
</dbReference>
<dbReference type="InterPro" id="IPR056834">
    <property type="entry name" value="ARM_TT21_C"/>
</dbReference>
<dbReference type="GO" id="GO:0035721">
    <property type="term" value="P:intraciliary retrograde transport"/>
    <property type="evidence" value="ECO:0007669"/>
    <property type="project" value="TreeGrafter"/>
</dbReference>
<dbReference type="GO" id="GO:0030991">
    <property type="term" value="C:intraciliary transport particle A"/>
    <property type="evidence" value="ECO:0007669"/>
    <property type="project" value="TreeGrafter"/>
</dbReference>
<dbReference type="Proteomes" id="UP000594454">
    <property type="component" value="Chromosome 1"/>
</dbReference>
<dbReference type="InterPro" id="IPR056832">
    <property type="entry name" value="ARM_TT21_2nd"/>
</dbReference>
<dbReference type="GO" id="GO:0061512">
    <property type="term" value="P:protein localization to cilium"/>
    <property type="evidence" value="ECO:0007669"/>
    <property type="project" value="TreeGrafter"/>
</dbReference>
<evidence type="ECO:0000259" key="8">
    <source>
        <dbReference type="Pfam" id="PF25064"/>
    </source>
</evidence>
<proteinExistence type="inferred from homology"/>
<feature type="domain" description="Tetratricopeptide repeat protein 21A/21B C-terminal ARM" evidence="7">
    <location>
        <begin position="1116"/>
        <end position="1329"/>
    </location>
</feature>
<dbReference type="InterPro" id="IPR056833">
    <property type="entry name" value="ARM_TT21_N"/>
</dbReference>
<organism evidence="10 11">
    <name type="scientific">Hermetia illucens</name>
    <name type="common">Black soldier fly</name>
    <dbReference type="NCBI Taxonomy" id="343691"/>
    <lineage>
        <taxon>Eukaryota</taxon>
        <taxon>Metazoa</taxon>
        <taxon>Ecdysozoa</taxon>
        <taxon>Arthropoda</taxon>
        <taxon>Hexapoda</taxon>
        <taxon>Insecta</taxon>
        <taxon>Pterygota</taxon>
        <taxon>Neoptera</taxon>
        <taxon>Endopterygota</taxon>
        <taxon>Diptera</taxon>
        <taxon>Brachycera</taxon>
        <taxon>Stratiomyomorpha</taxon>
        <taxon>Stratiomyidae</taxon>
        <taxon>Hermetiinae</taxon>
        <taxon>Hermetia</taxon>
    </lineage>
</organism>
<dbReference type="Pfam" id="PF25060">
    <property type="entry name" value="ARM_TT21_2nd"/>
    <property type="match status" value="1"/>
</dbReference>
<dbReference type="OMA" id="NATCVRA"/>